<dbReference type="Gene3D" id="2.70.98.10">
    <property type="match status" value="1"/>
</dbReference>
<name>A0ABQ6N9B2_9STRA</name>
<sequence>MSYETISIEHAGASFSVTTFGGHLLSYTPPSHPTSVLWLSSSHARDMSRSIRGGVPVCFPQFGRAHDKISPQHGFARVQRWTLVSRTSAGVTMALSSAENQAAARPAGGMWPAGPQCPYRARLTLSLSLLPDGSLSYAMAVKNEAETAMPYQLLLHNYFSADSQAPDFGVAGLAGYSVVDTQPRGREGEGQAYFVQGEGPVVVDGEVDRIFHGPGPVGAAISRGGGGGELEVTVTA</sequence>
<evidence type="ECO:0008006" key="3">
    <source>
        <dbReference type="Google" id="ProtNLM"/>
    </source>
</evidence>
<dbReference type="EMBL" id="BRYB01002335">
    <property type="protein sequence ID" value="GMI43261.1"/>
    <property type="molecule type" value="Genomic_DNA"/>
</dbReference>
<comment type="caution">
    <text evidence="1">The sequence shown here is derived from an EMBL/GenBank/DDBJ whole genome shotgun (WGS) entry which is preliminary data.</text>
</comment>
<dbReference type="SUPFAM" id="SSF74650">
    <property type="entry name" value="Galactose mutarotase-like"/>
    <property type="match status" value="1"/>
</dbReference>
<evidence type="ECO:0000313" key="2">
    <source>
        <dbReference type="Proteomes" id="UP001165060"/>
    </source>
</evidence>
<dbReference type="Pfam" id="PF01263">
    <property type="entry name" value="Aldose_epim"/>
    <property type="match status" value="1"/>
</dbReference>
<evidence type="ECO:0000313" key="1">
    <source>
        <dbReference type="EMBL" id="GMI43261.1"/>
    </source>
</evidence>
<reference evidence="1 2" key="1">
    <citation type="journal article" date="2023" name="Commun. Biol.">
        <title>Genome analysis of Parmales, the sister group of diatoms, reveals the evolutionary specialization of diatoms from phago-mixotrophs to photoautotrophs.</title>
        <authorList>
            <person name="Ban H."/>
            <person name="Sato S."/>
            <person name="Yoshikawa S."/>
            <person name="Yamada K."/>
            <person name="Nakamura Y."/>
            <person name="Ichinomiya M."/>
            <person name="Sato N."/>
            <person name="Blanc-Mathieu R."/>
            <person name="Endo H."/>
            <person name="Kuwata A."/>
            <person name="Ogata H."/>
        </authorList>
    </citation>
    <scope>NUCLEOTIDE SEQUENCE [LARGE SCALE GENOMIC DNA]</scope>
</reference>
<dbReference type="PANTHER" id="PTHR11122:SF13">
    <property type="entry name" value="GLUCOSE-6-PHOSPHATE 1-EPIMERASE"/>
    <property type="match status" value="1"/>
</dbReference>
<dbReference type="PANTHER" id="PTHR11122">
    <property type="entry name" value="APOSPORY-ASSOCIATED PROTEIN C-RELATED"/>
    <property type="match status" value="1"/>
</dbReference>
<protein>
    <recommendedName>
        <fullName evidence="3">Glucose-6-phosphate 1-epimerase</fullName>
    </recommendedName>
</protein>
<gene>
    <name evidence="1" type="ORF">TeGR_g11990</name>
</gene>
<accession>A0ABQ6N9B2</accession>
<dbReference type="Proteomes" id="UP001165060">
    <property type="component" value="Unassembled WGS sequence"/>
</dbReference>
<dbReference type="InterPro" id="IPR011013">
    <property type="entry name" value="Gal_mutarotase_sf_dom"/>
</dbReference>
<proteinExistence type="predicted"/>
<dbReference type="InterPro" id="IPR014718">
    <property type="entry name" value="GH-type_carb-bd"/>
</dbReference>
<organism evidence="1 2">
    <name type="scientific">Tetraparma gracilis</name>
    <dbReference type="NCBI Taxonomy" id="2962635"/>
    <lineage>
        <taxon>Eukaryota</taxon>
        <taxon>Sar</taxon>
        <taxon>Stramenopiles</taxon>
        <taxon>Ochrophyta</taxon>
        <taxon>Bolidophyceae</taxon>
        <taxon>Parmales</taxon>
        <taxon>Triparmaceae</taxon>
        <taxon>Tetraparma</taxon>
    </lineage>
</organism>
<dbReference type="InterPro" id="IPR008183">
    <property type="entry name" value="Aldose_1/G6P_1-epimerase"/>
</dbReference>
<keyword evidence="2" id="KW-1185">Reference proteome</keyword>
<feature type="non-terminal residue" evidence="1">
    <location>
        <position position="236"/>
    </location>
</feature>